<dbReference type="GO" id="GO:0009062">
    <property type="term" value="P:fatty acid catabolic process"/>
    <property type="evidence" value="ECO:0007669"/>
    <property type="project" value="TreeGrafter"/>
</dbReference>
<feature type="region of interest" description="Disordered" evidence="1">
    <location>
        <begin position="44"/>
        <end position="69"/>
    </location>
</feature>
<dbReference type="GO" id="GO:0005829">
    <property type="term" value="C:cytosol"/>
    <property type="evidence" value="ECO:0007669"/>
    <property type="project" value="TreeGrafter"/>
</dbReference>
<dbReference type="InterPro" id="IPR040170">
    <property type="entry name" value="Cytosol_ACT"/>
</dbReference>
<dbReference type="Proteomes" id="UP000319432">
    <property type="component" value="Chromosome"/>
</dbReference>
<dbReference type="Gene3D" id="3.10.129.10">
    <property type="entry name" value="Hotdog Thioesterase"/>
    <property type="match status" value="2"/>
</dbReference>
<dbReference type="PANTHER" id="PTHR11049:SF24">
    <property type="entry name" value="CYTOSOLIC ACYL COENZYME A THIOESTER HYDROLASE"/>
    <property type="match status" value="1"/>
</dbReference>
<dbReference type="AlphaFoldDB" id="A0A518VFR5"/>
<reference evidence="2 3" key="1">
    <citation type="submission" date="2018-11" db="EMBL/GenBank/DDBJ databases">
        <title>Phylogenetic determinants of toxin gene distribution in genomes of Brevibacillus laterosporus.</title>
        <authorList>
            <person name="Glare T.R."/>
            <person name="Durrant A."/>
            <person name="Berry C."/>
            <person name="Palma L."/>
            <person name="Ormskirk M."/>
            <person name="Cox M.O."/>
        </authorList>
    </citation>
    <scope>NUCLEOTIDE SEQUENCE [LARGE SCALE GENOMIC DNA]</scope>
    <source>
        <strain evidence="2 3">1821L</strain>
    </source>
</reference>
<dbReference type="EMBL" id="CP033464">
    <property type="protein sequence ID" value="QDX95820.1"/>
    <property type="molecule type" value="Genomic_DNA"/>
</dbReference>
<dbReference type="SUPFAM" id="SSF54637">
    <property type="entry name" value="Thioesterase/thiol ester dehydrase-isomerase"/>
    <property type="match status" value="2"/>
</dbReference>
<evidence type="ECO:0000256" key="1">
    <source>
        <dbReference type="SAM" id="MobiDB-lite"/>
    </source>
</evidence>
<sequence length="69" mass="8128">MTDLVFPPDTNHHNTIFGGKVMAYVDKIACIALDEKRKPTLVPPIIPETEEEQRQYEQAQKRYEDRKKR</sequence>
<evidence type="ECO:0000313" key="3">
    <source>
        <dbReference type="Proteomes" id="UP000319432"/>
    </source>
</evidence>
<evidence type="ECO:0008006" key="4">
    <source>
        <dbReference type="Google" id="ProtNLM"/>
    </source>
</evidence>
<dbReference type="GO" id="GO:0006637">
    <property type="term" value="P:acyl-CoA metabolic process"/>
    <property type="evidence" value="ECO:0007669"/>
    <property type="project" value="TreeGrafter"/>
</dbReference>
<accession>A0A518VFR5</accession>
<dbReference type="InterPro" id="IPR029069">
    <property type="entry name" value="HotDog_dom_sf"/>
</dbReference>
<dbReference type="GO" id="GO:0052816">
    <property type="term" value="F:long-chain fatty acyl-CoA hydrolase activity"/>
    <property type="evidence" value="ECO:0007669"/>
    <property type="project" value="TreeGrafter"/>
</dbReference>
<evidence type="ECO:0000313" key="2">
    <source>
        <dbReference type="EMBL" id="QDX95820.1"/>
    </source>
</evidence>
<feature type="compositionally biased region" description="Basic and acidic residues" evidence="1">
    <location>
        <begin position="52"/>
        <end position="69"/>
    </location>
</feature>
<keyword evidence="3" id="KW-1185">Reference proteome</keyword>
<proteinExistence type="predicted"/>
<dbReference type="PANTHER" id="PTHR11049">
    <property type="entry name" value="ACYL COENZYME A THIOESTER HYDROLASE"/>
    <property type="match status" value="1"/>
</dbReference>
<dbReference type="OrthoDB" id="9791628at2"/>
<name>A0A518VFR5_BRELA</name>
<protein>
    <recommendedName>
        <fullName evidence="4">Acyl-CoA thioesterase</fullName>
    </recommendedName>
</protein>
<gene>
    <name evidence="2" type="ORF">EEL30_18850</name>
</gene>
<organism evidence="2 3">
    <name type="scientific">Brevibacillus laterosporus</name>
    <name type="common">Bacillus laterosporus</name>
    <dbReference type="NCBI Taxonomy" id="1465"/>
    <lineage>
        <taxon>Bacteria</taxon>
        <taxon>Bacillati</taxon>
        <taxon>Bacillota</taxon>
        <taxon>Bacilli</taxon>
        <taxon>Bacillales</taxon>
        <taxon>Paenibacillaceae</taxon>
        <taxon>Brevibacillus</taxon>
    </lineage>
</organism>